<gene>
    <name evidence="7" type="ORF">J2X09_000324</name>
</gene>
<keyword evidence="5" id="KW-0812">Transmembrane</keyword>
<feature type="transmembrane region" description="Helical" evidence="5">
    <location>
        <begin position="26"/>
        <end position="45"/>
    </location>
</feature>
<dbReference type="NCBIfam" id="NF008588">
    <property type="entry name" value="PRK11553.1"/>
    <property type="match status" value="1"/>
</dbReference>
<feature type="domain" description="Solute-binding protein family 3/N-terminal" evidence="6">
    <location>
        <begin position="57"/>
        <end position="279"/>
    </location>
</feature>
<keyword evidence="4" id="KW-0732">Signal</keyword>
<accession>A0ABU1V560</accession>
<proteinExistence type="inferred from homology"/>
<dbReference type="RefSeq" id="WP_204731609.1">
    <property type="nucleotide sequence ID" value="NZ_JAVDWE010000001.1"/>
</dbReference>
<comment type="similarity">
    <text evidence="2">Belongs to the bacterial solute-binding protein SsuA/TauA family.</text>
</comment>
<dbReference type="SUPFAM" id="SSF53850">
    <property type="entry name" value="Periplasmic binding protein-like II"/>
    <property type="match status" value="1"/>
</dbReference>
<protein>
    <submittedName>
        <fullName evidence="7">Sulfonate transport system substrate-binding protein</fullName>
    </submittedName>
</protein>
<sequence>MSELFQHHPEAGTPVEPSRFDHIKRWAIGFLVFVIAAFGLALLLLPVPEAKAQTKGELRIGYQKSASLFVLQKAQGTLDKKLAPLGFGVKWVEFPAGPQLLEGLNVGAVDVGYVGEAPPIFAQAAGAQFVYFGYDPAAPRAEAILVTKDSPIKSVADLKGKKVALNKGSNVHYLLVKQLEKHGLKITDITPVYLAPADGRAAFESKNVDAWVIWDPFQAAAEKATGARVLADGTGGVVNNYQYYLGARNFVTKNPRVIEALFADSVEQGIWLKKNLRQAAELIAPLQGLPVDVVELALQRYEFNVKPITAAVAADQQKIADTFFDLKLIPKAIKVSEAVVVSQP</sequence>
<keyword evidence="8" id="KW-1185">Reference proteome</keyword>
<dbReference type="SMART" id="SM00062">
    <property type="entry name" value="PBPb"/>
    <property type="match status" value="1"/>
</dbReference>
<comment type="subcellular location">
    <subcellularLocation>
        <location evidence="1">Periplasm</location>
    </subcellularLocation>
</comment>
<dbReference type="EMBL" id="JAVDWE010000001">
    <property type="protein sequence ID" value="MDR7092601.1"/>
    <property type="molecule type" value="Genomic_DNA"/>
</dbReference>
<dbReference type="Gene3D" id="3.40.190.10">
    <property type="entry name" value="Periplasmic binding protein-like II"/>
    <property type="match status" value="2"/>
</dbReference>
<dbReference type="InterPro" id="IPR001638">
    <property type="entry name" value="Solute-binding_3/MltF_N"/>
</dbReference>
<dbReference type="Pfam" id="PF09084">
    <property type="entry name" value="NMT1"/>
    <property type="match status" value="1"/>
</dbReference>
<comment type="caution">
    <text evidence="7">The sequence shown here is derived from an EMBL/GenBank/DDBJ whole genome shotgun (WGS) entry which is preliminary data.</text>
</comment>
<evidence type="ECO:0000256" key="4">
    <source>
        <dbReference type="ARBA" id="ARBA00022729"/>
    </source>
</evidence>
<dbReference type="InterPro" id="IPR010067">
    <property type="entry name" value="ABC_SsuA_sub-bd"/>
</dbReference>
<evidence type="ECO:0000256" key="2">
    <source>
        <dbReference type="ARBA" id="ARBA00010742"/>
    </source>
</evidence>
<evidence type="ECO:0000256" key="1">
    <source>
        <dbReference type="ARBA" id="ARBA00004418"/>
    </source>
</evidence>
<keyword evidence="5" id="KW-0472">Membrane</keyword>
<evidence type="ECO:0000256" key="5">
    <source>
        <dbReference type="SAM" id="Phobius"/>
    </source>
</evidence>
<evidence type="ECO:0000256" key="3">
    <source>
        <dbReference type="ARBA" id="ARBA00022448"/>
    </source>
</evidence>
<evidence type="ECO:0000313" key="7">
    <source>
        <dbReference type="EMBL" id="MDR7092601.1"/>
    </source>
</evidence>
<dbReference type="NCBIfam" id="TIGR01728">
    <property type="entry name" value="SsuA_fam"/>
    <property type="match status" value="1"/>
</dbReference>
<dbReference type="CDD" id="cd13557">
    <property type="entry name" value="PBP2_SsuA"/>
    <property type="match status" value="1"/>
</dbReference>
<evidence type="ECO:0000259" key="6">
    <source>
        <dbReference type="SMART" id="SM00062"/>
    </source>
</evidence>
<dbReference type="PANTHER" id="PTHR30024:SF42">
    <property type="entry name" value="ALIPHATIC SULFONATES-BINDING PROTEIN-RELATED"/>
    <property type="match status" value="1"/>
</dbReference>
<name>A0ABU1V560_9BURK</name>
<dbReference type="Proteomes" id="UP001265550">
    <property type="component" value="Unassembled WGS sequence"/>
</dbReference>
<keyword evidence="3" id="KW-0813">Transport</keyword>
<reference evidence="7 8" key="1">
    <citation type="submission" date="2023-07" db="EMBL/GenBank/DDBJ databases">
        <title>Sorghum-associated microbial communities from plants grown in Nebraska, USA.</title>
        <authorList>
            <person name="Schachtman D."/>
        </authorList>
    </citation>
    <scope>NUCLEOTIDE SEQUENCE [LARGE SCALE GENOMIC DNA]</scope>
    <source>
        <strain evidence="7 8">BE240</strain>
    </source>
</reference>
<keyword evidence="5" id="KW-1133">Transmembrane helix</keyword>
<organism evidence="7 8">
    <name type="scientific">Hydrogenophaga laconesensis</name>
    <dbReference type="NCBI Taxonomy" id="1805971"/>
    <lineage>
        <taxon>Bacteria</taxon>
        <taxon>Pseudomonadati</taxon>
        <taxon>Pseudomonadota</taxon>
        <taxon>Betaproteobacteria</taxon>
        <taxon>Burkholderiales</taxon>
        <taxon>Comamonadaceae</taxon>
        <taxon>Hydrogenophaga</taxon>
    </lineage>
</organism>
<dbReference type="PANTHER" id="PTHR30024">
    <property type="entry name" value="ALIPHATIC SULFONATES-BINDING PROTEIN-RELATED"/>
    <property type="match status" value="1"/>
</dbReference>
<dbReference type="InterPro" id="IPR015168">
    <property type="entry name" value="SsuA/THI5"/>
</dbReference>
<evidence type="ECO:0000313" key="8">
    <source>
        <dbReference type="Proteomes" id="UP001265550"/>
    </source>
</evidence>